<comment type="similarity">
    <text evidence="2">Belongs to the MCM family.</text>
</comment>
<dbReference type="GO" id="GO:0003697">
    <property type="term" value="F:single-stranded DNA binding"/>
    <property type="evidence" value="ECO:0007669"/>
    <property type="project" value="TreeGrafter"/>
</dbReference>
<dbReference type="Gene3D" id="3.40.50.300">
    <property type="entry name" value="P-loop containing nucleotide triphosphate hydrolases"/>
    <property type="match status" value="1"/>
</dbReference>
<dbReference type="Pfam" id="PF23669">
    <property type="entry name" value="WHD_MCM2"/>
    <property type="match status" value="1"/>
</dbReference>
<dbReference type="EC" id="3.6.4.12" evidence="3"/>
<evidence type="ECO:0000256" key="10">
    <source>
        <dbReference type="ARBA" id="ARBA00022806"/>
    </source>
</evidence>
<dbReference type="GO" id="GO:0006279">
    <property type="term" value="P:premeiotic DNA replication"/>
    <property type="evidence" value="ECO:0007669"/>
    <property type="project" value="UniProtKB-ARBA"/>
</dbReference>
<dbReference type="SUPFAM" id="SSF50249">
    <property type="entry name" value="Nucleic acid-binding proteins"/>
    <property type="match status" value="1"/>
</dbReference>
<dbReference type="Proteomes" id="UP000789706">
    <property type="component" value="Unassembled WGS sequence"/>
</dbReference>
<dbReference type="InterPro" id="IPR059098">
    <property type="entry name" value="WHD_MCM2"/>
</dbReference>
<keyword evidence="15" id="KW-0131">Cell cycle</keyword>
<dbReference type="SUPFAM" id="SSF52540">
    <property type="entry name" value="P-loop containing nucleoside triphosphate hydrolases"/>
    <property type="match status" value="1"/>
</dbReference>
<dbReference type="GO" id="GO:0017116">
    <property type="term" value="F:single-stranded DNA helicase activity"/>
    <property type="evidence" value="ECO:0007669"/>
    <property type="project" value="TreeGrafter"/>
</dbReference>
<feature type="region of interest" description="Disordered" evidence="16">
    <location>
        <begin position="1"/>
        <end position="35"/>
    </location>
</feature>
<evidence type="ECO:0000313" key="19">
    <source>
        <dbReference type="Proteomes" id="UP000789706"/>
    </source>
</evidence>
<dbReference type="GO" id="GO:0005524">
    <property type="term" value="F:ATP binding"/>
    <property type="evidence" value="ECO:0007669"/>
    <property type="project" value="UniProtKB-KW"/>
</dbReference>
<dbReference type="InterPro" id="IPR031327">
    <property type="entry name" value="MCM"/>
</dbReference>
<evidence type="ECO:0000259" key="17">
    <source>
        <dbReference type="PROSITE" id="PS50051"/>
    </source>
</evidence>
<evidence type="ECO:0000256" key="13">
    <source>
        <dbReference type="ARBA" id="ARBA00023125"/>
    </source>
</evidence>
<reference evidence="18" key="1">
    <citation type="submission" date="2021-06" db="EMBL/GenBank/DDBJ databases">
        <authorList>
            <person name="Kallberg Y."/>
            <person name="Tangrot J."/>
            <person name="Rosling A."/>
        </authorList>
    </citation>
    <scope>NUCLEOTIDE SEQUENCE</scope>
    <source>
        <strain evidence="18">AZ414A</strain>
    </source>
</reference>
<dbReference type="AlphaFoldDB" id="A0A9N9BPF6"/>
<evidence type="ECO:0000256" key="6">
    <source>
        <dbReference type="ARBA" id="ARBA00022723"/>
    </source>
</evidence>
<dbReference type="PRINTS" id="PR01657">
    <property type="entry name" value="MCMFAMILY"/>
</dbReference>
<dbReference type="Pfam" id="PF00493">
    <property type="entry name" value="MCM"/>
    <property type="match status" value="1"/>
</dbReference>
<dbReference type="Pfam" id="PF17207">
    <property type="entry name" value="MCM_OB"/>
    <property type="match status" value="1"/>
</dbReference>
<dbReference type="Gene3D" id="3.30.1640.10">
    <property type="entry name" value="mini-chromosome maintenance (MCM) complex, chain A, domain 1"/>
    <property type="match status" value="1"/>
</dbReference>
<dbReference type="InterPro" id="IPR001208">
    <property type="entry name" value="MCM_dom"/>
</dbReference>
<protein>
    <recommendedName>
        <fullName evidence="4">DNA replication licensing factor MCM2</fullName>
        <ecNumber evidence="3">3.6.4.12</ecNumber>
    </recommendedName>
</protein>
<evidence type="ECO:0000313" key="18">
    <source>
        <dbReference type="EMBL" id="CAG8573521.1"/>
    </source>
</evidence>
<proteinExistence type="inferred from homology"/>
<evidence type="ECO:0000256" key="1">
    <source>
        <dbReference type="ARBA" id="ARBA00004123"/>
    </source>
</evidence>
<dbReference type="GO" id="GO:0043596">
    <property type="term" value="C:nuclear replication fork"/>
    <property type="evidence" value="ECO:0007669"/>
    <property type="project" value="UniProtKB-ARBA"/>
</dbReference>
<organism evidence="18 19">
    <name type="scientific">Diversispora eburnea</name>
    <dbReference type="NCBI Taxonomy" id="1213867"/>
    <lineage>
        <taxon>Eukaryota</taxon>
        <taxon>Fungi</taxon>
        <taxon>Fungi incertae sedis</taxon>
        <taxon>Mucoromycota</taxon>
        <taxon>Glomeromycotina</taxon>
        <taxon>Glomeromycetes</taxon>
        <taxon>Diversisporales</taxon>
        <taxon>Diversisporaceae</taxon>
        <taxon>Diversispora</taxon>
    </lineage>
</organism>
<dbReference type="Pfam" id="PF14551">
    <property type="entry name" value="MCM_N"/>
    <property type="match status" value="1"/>
</dbReference>
<evidence type="ECO:0000256" key="12">
    <source>
        <dbReference type="ARBA" id="ARBA00022840"/>
    </source>
</evidence>
<dbReference type="SMART" id="SM00350">
    <property type="entry name" value="MCM"/>
    <property type="match status" value="1"/>
</dbReference>
<accession>A0A9N9BPF6</accession>
<evidence type="ECO:0000256" key="3">
    <source>
        <dbReference type="ARBA" id="ARBA00012551"/>
    </source>
</evidence>
<comment type="caution">
    <text evidence="18">The sequence shown here is derived from an EMBL/GenBank/DDBJ whole genome shotgun (WGS) entry which is preliminary data.</text>
</comment>
<evidence type="ECO:0000256" key="2">
    <source>
        <dbReference type="ARBA" id="ARBA00008010"/>
    </source>
</evidence>
<keyword evidence="19" id="KW-1185">Reference proteome</keyword>
<keyword evidence="9" id="KW-0378">Hydrolase</keyword>
<dbReference type="PANTHER" id="PTHR11630">
    <property type="entry name" value="DNA REPLICATION LICENSING FACTOR MCM FAMILY MEMBER"/>
    <property type="match status" value="1"/>
</dbReference>
<dbReference type="GO" id="GO:0000727">
    <property type="term" value="P:double-strand break repair via break-induced replication"/>
    <property type="evidence" value="ECO:0007669"/>
    <property type="project" value="TreeGrafter"/>
</dbReference>
<feature type="domain" description="MCM C-terminal AAA(+) ATPase" evidence="17">
    <location>
        <begin position="420"/>
        <end position="626"/>
    </location>
</feature>
<sequence>MANSESSPSSQVRAQVARDSSPQRDSLSQLNPSILLSDIEEEENLIEDDIVEVADSEEGENLFDPEIFERDYQEDPRLDEYDPDFLNDESQVSLSPTIRREAELYMQRMERGMDPDTDQSIGYMNLEEISEIKALSVIEWIRIPVVRRGIYHQFGNFLKTYVEDGKLIYGPRIEELTRVHFSHLKQNKSILALFLEEAPEEMLKIFDEAAYNVCVQNHSGYKHLGKEIRVRITDFHSFCNIRDLRQTNLNRLVRVSGVITRRTGVFPQLKYVKYNCGKCGGLLGPYTQDIQTEIKLNYCLHCQSKGPFILNTEQTLYSDYQKITLQESPGTVPAGRLPRHREVVLLGDLIDSAKPGEEIEVTGIYRNNFDVSLNIKNGFPVFATIIEANSIVKKEDLFESNQLTENDRIQIQNLAKDNKIGEKIFKSIAPSIYGHDDIKRAISLSLFGGVPKNIQNKHRLRGDINILMLGDPGTAKSQFLKYIEKTAHRAIFTTGQGASAVGLTASVRKDQITKEWTLEAGALVLADKGVCLIDEFDKMTDSDRTSIHEAMEQQTISISKAGINATLNARCAVIAAANPIRGRYNTSIPFSQNVDLTEPILSRFDILCVVKDTVDPSADEILASFVVDSHMRSHPEEVLPEGDSFPPQNQNLISQELLRKYIIYAKQITPQLTNLDEAMVSELYSNLRKEAQSGGIPITVRYLESMLRLAEAHARMHLRDYTDTNDLDVAIDIVLQSFFSSQKYSMANKLKKVFAQYINKTKDQHELLLHVLNTLIREKVRVQRASNPNINNENVIINVFDLRKQAKYHNIHSIDQFLKSDEFEKYFIWDKAQDIIASNRNNIYDS</sequence>
<keyword evidence="11" id="KW-0862">Zinc</keyword>
<evidence type="ECO:0000256" key="16">
    <source>
        <dbReference type="SAM" id="MobiDB-lite"/>
    </source>
</evidence>
<keyword evidence="8" id="KW-0863">Zinc-finger</keyword>
<evidence type="ECO:0000256" key="11">
    <source>
        <dbReference type="ARBA" id="ARBA00022833"/>
    </source>
</evidence>
<evidence type="ECO:0000256" key="9">
    <source>
        <dbReference type="ARBA" id="ARBA00022801"/>
    </source>
</evidence>
<evidence type="ECO:0000256" key="4">
    <source>
        <dbReference type="ARBA" id="ARBA00018925"/>
    </source>
</evidence>
<dbReference type="Gene3D" id="2.20.28.10">
    <property type="match status" value="1"/>
</dbReference>
<dbReference type="GO" id="GO:0008270">
    <property type="term" value="F:zinc ion binding"/>
    <property type="evidence" value="ECO:0007669"/>
    <property type="project" value="UniProtKB-KW"/>
</dbReference>
<dbReference type="PANTHER" id="PTHR11630:SF44">
    <property type="entry name" value="DNA REPLICATION LICENSING FACTOR MCM2"/>
    <property type="match status" value="1"/>
</dbReference>
<dbReference type="Gene3D" id="2.40.50.140">
    <property type="entry name" value="Nucleic acid-binding proteins"/>
    <property type="match status" value="1"/>
</dbReference>
<keyword evidence="6" id="KW-0479">Metal-binding</keyword>
<comment type="subcellular location">
    <subcellularLocation>
        <location evidence="1">Nucleus</location>
    </subcellularLocation>
</comment>
<evidence type="ECO:0000256" key="15">
    <source>
        <dbReference type="ARBA" id="ARBA00023306"/>
    </source>
</evidence>
<evidence type="ECO:0000256" key="8">
    <source>
        <dbReference type="ARBA" id="ARBA00022771"/>
    </source>
</evidence>
<keyword evidence="10" id="KW-0347">Helicase</keyword>
<keyword evidence="14" id="KW-0539">Nucleus</keyword>
<feature type="compositionally biased region" description="Polar residues" evidence="16">
    <location>
        <begin position="1"/>
        <end position="32"/>
    </location>
</feature>
<keyword evidence="5" id="KW-0235">DNA replication</keyword>
<dbReference type="GO" id="GO:0043138">
    <property type="term" value="F:3'-5' DNA helicase activity"/>
    <property type="evidence" value="ECO:0007669"/>
    <property type="project" value="TreeGrafter"/>
</dbReference>
<dbReference type="Pfam" id="PF12619">
    <property type="entry name" value="MCM2_N"/>
    <property type="match status" value="1"/>
</dbReference>
<dbReference type="InterPro" id="IPR033762">
    <property type="entry name" value="MCM_OB"/>
</dbReference>
<dbReference type="InterPro" id="IPR008045">
    <property type="entry name" value="MCM2"/>
</dbReference>
<dbReference type="InterPro" id="IPR027417">
    <property type="entry name" value="P-loop_NTPase"/>
</dbReference>
<evidence type="ECO:0000256" key="7">
    <source>
        <dbReference type="ARBA" id="ARBA00022741"/>
    </source>
</evidence>
<dbReference type="GO" id="GO:0042555">
    <property type="term" value="C:MCM complex"/>
    <property type="evidence" value="ECO:0007669"/>
    <property type="project" value="InterPro"/>
</dbReference>
<dbReference type="EMBL" id="CAJVPK010001146">
    <property type="protein sequence ID" value="CAG8573521.1"/>
    <property type="molecule type" value="Genomic_DNA"/>
</dbReference>
<keyword evidence="12" id="KW-0067">ATP-binding</keyword>
<dbReference type="InterPro" id="IPR012340">
    <property type="entry name" value="NA-bd_OB-fold"/>
</dbReference>
<dbReference type="FunFam" id="3.40.50.300:FF:000138">
    <property type="entry name" value="DNA helicase"/>
    <property type="match status" value="1"/>
</dbReference>
<dbReference type="InterPro" id="IPR041562">
    <property type="entry name" value="MCM_lid"/>
</dbReference>
<keyword evidence="13" id="KW-0238">DNA-binding</keyword>
<dbReference type="PROSITE" id="PS50051">
    <property type="entry name" value="MCM_2"/>
    <property type="match status" value="1"/>
</dbReference>
<dbReference type="GO" id="GO:0016787">
    <property type="term" value="F:hydrolase activity"/>
    <property type="evidence" value="ECO:0007669"/>
    <property type="project" value="UniProtKB-KW"/>
</dbReference>
<gene>
    <name evidence="18" type="ORF">DEBURN_LOCUS8206</name>
</gene>
<name>A0A9N9BPF6_9GLOM</name>
<evidence type="ECO:0000256" key="14">
    <source>
        <dbReference type="ARBA" id="ARBA00023242"/>
    </source>
</evidence>
<dbReference type="InterPro" id="IPR027925">
    <property type="entry name" value="MCM_N"/>
</dbReference>
<dbReference type="GO" id="GO:0031261">
    <property type="term" value="C:DNA replication preinitiation complex"/>
    <property type="evidence" value="ECO:0007669"/>
    <property type="project" value="UniProtKB-ARBA"/>
</dbReference>
<dbReference type="OrthoDB" id="844at2759"/>
<evidence type="ECO:0000256" key="5">
    <source>
        <dbReference type="ARBA" id="ARBA00022705"/>
    </source>
</evidence>
<dbReference type="PROSITE" id="PS00847">
    <property type="entry name" value="MCM_1"/>
    <property type="match status" value="1"/>
</dbReference>
<dbReference type="Pfam" id="PF17855">
    <property type="entry name" value="MCM_lid"/>
    <property type="match status" value="1"/>
</dbReference>
<keyword evidence="7" id="KW-0547">Nucleotide-binding</keyword>
<dbReference type="GO" id="GO:1902975">
    <property type="term" value="P:mitotic DNA replication initiation"/>
    <property type="evidence" value="ECO:0007669"/>
    <property type="project" value="TreeGrafter"/>
</dbReference>
<dbReference type="InterPro" id="IPR018525">
    <property type="entry name" value="MCM_CS"/>
</dbReference>
<dbReference type="GO" id="GO:0005656">
    <property type="term" value="C:nuclear pre-replicative complex"/>
    <property type="evidence" value="ECO:0007669"/>
    <property type="project" value="UniProtKB-ARBA"/>
</dbReference>
<dbReference type="PRINTS" id="PR01658">
    <property type="entry name" value="MCMPROTEIN2"/>
</dbReference>